<name>A0A2T7PFH1_POMCA</name>
<gene>
    <name evidence="1" type="ORF">C0Q70_07592</name>
</gene>
<protein>
    <submittedName>
        <fullName evidence="1">Uncharacterized protein</fullName>
    </submittedName>
</protein>
<keyword evidence="2" id="KW-1185">Reference proteome</keyword>
<reference evidence="1 2" key="1">
    <citation type="submission" date="2018-04" db="EMBL/GenBank/DDBJ databases">
        <title>The genome of golden apple snail Pomacea canaliculata provides insight into stress tolerance and invasive adaptation.</title>
        <authorList>
            <person name="Liu C."/>
            <person name="Liu B."/>
            <person name="Ren Y."/>
            <person name="Zhang Y."/>
            <person name="Wang H."/>
            <person name="Li S."/>
            <person name="Jiang F."/>
            <person name="Yin L."/>
            <person name="Zhang G."/>
            <person name="Qian W."/>
            <person name="Fan W."/>
        </authorList>
    </citation>
    <scope>NUCLEOTIDE SEQUENCE [LARGE SCALE GENOMIC DNA]</scope>
    <source>
        <strain evidence="1">SZHN2017</strain>
        <tissue evidence="1">Muscle</tissue>
    </source>
</reference>
<dbReference type="EMBL" id="PZQS01000004">
    <property type="protein sequence ID" value="PVD32163.1"/>
    <property type="molecule type" value="Genomic_DNA"/>
</dbReference>
<evidence type="ECO:0000313" key="1">
    <source>
        <dbReference type="EMBL" id="PVD32163.1"/>
    </source>
</evidence>
<accession>A0A2T7PFH1</accession>
<comment type="caution">
    <text evidence="1">The sequence shown here is derived from an EMBL/GenBank/DDBJ whole genome shotgun (WGS) entry which is preliminary data.</text>
</comment>
<sequence length="183" mass="20496">MAVFFIEIWEKAGHSEILWGQNDQLVQYLRRHCRKGQVDAKRDGDMKWKATTFGPLCYMKAPGAEYANGPWMLPENTPTGRRLYTSSLLQLFSSIPRTSHTNLFLVGGRDSAAVRSQLFTTSEKGMGLIERGPKEMPLEPGWMLSSSWVANAQTVGWCYGPGGRRLSTGNTIRDMTYGVDGAW</sequence>
<organism evidence="1 2">
    <name type="scientific">Pomacea canaliculata</name>
    <name type="common">Golden apple snail</name>
    <dbReference type="NCBI Taxonomy" id="400727"/>
    <lineage>
        <taxon>Eukaryota</taxon>
        <taxon>Metazoa</taxon>
        <taxon>Spiralia</taxon>
        <taxon>Lophotrochozoa</taxon>
        <taxon>Mollusca</taxon>
        <taxon>Gastropoda</taxon>
        <taxon>Caenogastropoda</taxon>
        <taxon>Architaenioglossa</taxon>
        <taxon>Ampullarioidea</taxon>
        <taxon>Ampullariidae</taxon>
        <taxon>Pomacea</taxon>
    </lineage>
</organism>
<proteinExistence type="predicted"/>
<dbReference type="AlphaFoldDB" id="A0A2T7PFH1"/>
<dbReference type="Proteomes" id="UP000245119">
    <property type="component" value="Linkage Group LG4"/>
</dbReference>
<evidence type="ECO:0000313" key="2">
    <source>
        <dbReference type="Proteomes" id="UP000245119"/>
    </source>
</evidence>